<sequence length="150" mass="17369">MAKRYASEVWKFYDADCADESIANCNISVCQGKTRKIRRDTHGGSKKSFSTKSLWSHLESYHPIEYKEAIIIRNADEAKRCKKDEENSKQQSIYILATPGSQTQQSLEETFELKIKWLPDHPDQNRGNYFLAEWICDSLLPYTTAEKLVI</sequence>
<reference evidence="1 2" key="1">
    <citation type="journal article" date="2023" name="BMC Biol.">
        <title>The compact genome of the sponge Oopsacas minuta (Hexactinellida) is lacking key metazoan core genes.</title>
        <authorList>
            <person name="Santini S."/>
            <person name="Schenkelaars Q."/>
            <person name="Jourda C."/>
            <person name="Duchesne M."/>
            <person name="Belahbib H."/>
            <person name="Rocher C."/>
            <person name="Selva M."/>
            <person name="Riesgo A."/>
            <person name="Vervoort M."/>
            <person name="Leys S.P."/>
            <person name="Kodjabachian L."/>
            <person name="Le Bivic A."/>
            <person name="Borchiellini C."/>
            <person name="Claverie J.M."/>
            <person name="Renard E."/>
        </authorList>
    </citation>
    <scope>NUCLEOTIDE SEQUENCE [LARGE SCALE GENOMIC DNA]</scope>
    <source>
        <strain evidence="1">SPO-2</strain>
    </source>
</reference>
<gene>
    <name evidence="1" type="ORF">LOD99_7921</name>
</gene>
<dbReference type="AlphaFoldDB" id="A0AAV7JJY7"/>
<evidence type="ECO:0000313" key="2">
    <source>
        <dbReference type="Proteomes" id="UP001165289"/>
    </source>
</evidence>
<protein>
    <recommendedName>
        <fullName evidence="3">BED-type domain-containing protein</fullName>
    </recommendedName>
</protein>
<dbReference type="EMBL" id="JAKMXF010000327">
    <property type="protein sequence ID" value="KAI6648695.1"/>
    <property type="molecule type" value="Genomic_DNA"/>
</dbReference>
<dbReference type="Proteomes" id="UP001165289">
    <property type="component" value="Unassembled WGS sequence"/>
</dbReference>
<organism evidence="1 2">
    <name type="scientific">Oopsacas minuta</name>
    <dbReference type="NCBI Taxonomy" id="111878"/>
    <lineage>
        <taxon>Eukaryota</taxon>
        <taxon>Metazoa</taxon>
        <taxon>Porifera</taxon>
        <taxon>Hexactinellida</taxon>
        <taxon>Hexasterophora</taxon>
        <taxon>Lyssacinosida</taxon>
        <taxon>Leucopsacidae</taxon>
        <taxon>Oopsacas</taxon>
    </lineage>
</organism>
<evidence type="ECO:0008006" key="3">
    <source>
        <dbReference type="Google" id="ProtNLM"/>
    </source>
</evidence>
<evidence type="ECO:0000313" key="1">
    <source>
        <dbReference type="EMBL" id="KAI6648695.1"/>
    </source>
</evidence>
<name>A0AAV7JJY7_9METZ</name>
<keyword evidence="2" id="KW-1185">Reference proteome</keyword>
<comment type="caution">
    <text evidence="1">The sequence shown here is derived from an EMBL/GenBank/DDBJ whole genome shotgun (WGS) entry which is preliminary data.</text>
</comment>
<accession>A0AAV7JJY7</accession>
<proteinExistence type="predicted"/>